<feature type="transmembrane region" description="Helical" evidence="1">
    <location>
        <begin position="12"/>
        <end position="33"/>
    </location>
</feature>
<accession>A0A1I6M7M7</accession>
<keyword evidence="1" id="KW-1133">Transmembrane helix</keyword>
<keyword evidence="3" id="KW-0012">Acyltransferase</keyword>
<reference evidence="3 4" key="1">
    <citation type="submission" date="2016-10" db="EMBL/GenBank/DDBJ databases">
        <authorList>
            <person name="de Groot N.N."/>
        </authorList>
    </citation>
    <scope>NUCLEOTIDE SEQUENCE [LARGE SCALE GENOMIC DNA]</scope>
    <source>
        <strain evidence="3 4">DSM 21001</strain>
    </source>
</reference>
<dbReference type="Proteomes" id="UP000199024">
    <property type="component" value="Unassembled WGS sequence"/>
</dbReference>
<dbReference type="GO" id="GO:0016787">
    <property type="term" value="F:hydrolase activity"/>
    <property type="evidence" value="ECO:0007669"/>
    <property type="project" value="UniProtKB-KW"/>
</dbReference>
<dbReference type="OrthoDB" id="290051at2"/>
<name>A0A1I6M7M7_9BACT</name>
<feature type="transmembrane region" description="Helical" evidence="1">
    <location>
        <begin position="191"/>
        <end position="209"/>
    </location>
</feature>
<feature type="transmembrane region" description="Helical" evidence="1">
    <location>
        <begin position="270"/>
        <end position="289"/>
    </location>
</feature>
<evidence type="ECO:0000313" key="3">
    <source>
        <dbReference type="EMBL" id="SFS11704.1"/>
    </source>
</evidence>
<dbReference type="PANTHER" id="PTHR23028:SF134">
    <property type="entry name" value="PUTATIVE (AFU_ORTHOLOGUE AFUA_4G08520)-RELATED"/>
    <property type="match status" value="1"/>
</dbReference>
<dbReference type="Pfam" id="PF01757">
    <property type="entry name" value="Acyl_transf_3"/>
    <property type="match status" value="1"/>
</dbReference>
<dbReference type="RefSeq" id="WP_089838904.1">
    <property type="nucleotide sequence ID" value="NZ_FOZL01000001.1"/>
</dbReference>
<feature type="transmembrane region" description="Helical" evidence="1">
    <location>
        <begin position="309"/>
        <end position="330"/>
    </location>
</feature>
<feature type="transmembrane region" description="Helical" evidence="1">
    <location>
        <begin position="78"/>
        <end position="98"/>
    </location>
</feature>
<dbReference type="InterPro" id="IPR002656">
    <property type="entry name" value="Acyl_transf_3_dom"/>
</dbReference>
<feature type="transmembrane region" description="Helical" evidence="1">
    <location>
        <begin position="160"/>
        <end position="179"/>
    </location>
</feature>
<dbReference type="AlphaFoldDB" id="A0A1I6M7M7"/>
<keyword evidence="4" id="KW-1185">Reference proteome</keyword>
<protein>
    <submittedName>
        <fullName evidence="3">Peptidoglycan/LPS O-acetylase OafA/YrhL, contains acyltransferase and SGNH-hydrolase domains</fullName>
    </submittedName>
</protein>
<evidence type="ECO:0000256" key="1">
    <source>
        <dbReference type="SAM" id="Phobius"/>
    </source>
</evidence>
<evidence type="ECO:0000313" key="4">
    <source>
        <dbReference type="Proteomes" id="UP000199024"/>
    </source>
</evidence>
<keyword evidence="3" id="KW-0808">Transferase</keyword>
<evidence type="ECO:0000259" key="2">
    <source>
        <dbReference type="Pfam" id="PF01757"/>
    </source>
</evidence>
<sequence length="363" mass="40736">MNQPRLFTTLDGMRGIAALGVVVLHRAGILGRFHASHGHLAVDFFFLLSGFVLTFAYQKRLDSGWPTREFLKVRLVRLYPLYGLAMLMGCVSYAMISTVGMASMWQAQSLSRLGLGLLLVPIFWNRWVLYPLNFPLWSVIFEIVANVVHASVFRRRSWRFVAAFTVAGFLGLCALLFHFRSINYGVRNPHAVWGLVRLLFGYTSGMLLYRVWRSGWVRVKLPSVCVVALLLGVLVIPVPQARIALYELVCVVVVFPVILLLGVSTEPPQVLVGTFRALGVASYAVYVVQEPWYQFLNRVWMLVPGHGELTSSWVSGTLYLGTLMGLALILDRFYDGPVRAWMTQAMTARRPAAMRKKVPPVAA</sequence>
<feature type="transmembrane region" description="Helical" evidence="1">
    <location>
        <begin position="134"/>
        <end position="153"/>
    </location>
</feature>
<feature type="transmembrane region" description="Helical" evidence="1">
    <location>
        <begin position="221"/>
        <end position="238"/>
    </location>
</feature>
<gene>
    <name evidence="3" type="ORF">SAMN05421771_2005</name>
</gene>
<dbReference type="InterPro" id="IPR050879">
    <property type="entry name" value="Acyltransferase_3"/>
</dbReference>
<dbReference type="EMBL" id="FOZL01000001">
    <property type="protein sequence ID" value="SFS11704.1"/>
    <property type="molecule type" value="Genomic_DNA"/>
</dbReference>
<proteinExistence type="predicted"/>
<dbReference type="STRING" id="474950.SAMN05421771_2005"/>
<keyword evidence="3" id="KW-0378">Hydrolase</keyword>
<keyword evidence="1" id="KW-0472">Membrane</keyword>
<feature type="transmembrane region" description="Helical" evidence="1">
    <location>
        <begin position="40"/>
        <end position="58"/>
    </location>
</feature>
<dbReference type="GO" id="GO:0016747">
    <property type="term" value="F:acyltransferase activity, transferring groups other than amino-acyl groups"/>
    <property type="evidence" value="ECO:0007669"/>
    <property type="project" value="InterPro"/>
</dbReference>
<dbReference type="PANTHER" id="PTHR23028">
    <property type="entry name" value="ACETYLTRANSFERASE"/>
    <property type="match status" value="1"/>
</dbReference>
<keyword evidence="1" id="KW-0812">Transmembrane</keyword>
<feature type="domain" description="Acyltransferase 3" evidence="2">
    <location>
        <begin position="10"/>
        <end position="330"/>
    </location>
</feature>
<organism evidence="3 4">
    <name type="scientific">Granulicella pectinivorans</name>
    <dbReference type="NCBI Taxonomy" id="474950"/>
    <lineage>
        <taxon>Bacteria</taxon>
        <taxon>Pseudomonadati</taxon>
        <taxon>Acidobacteriota</taxon>
        <taxon>Terriglobia</taxon>
        <taxon>Terriglobales</taxon>
        <taxon>Acidobacteriaceae</taxon>
        <taxon>Granulicella</taxon>
    </lineage>
</organism>
<feature type="transmembrane region" description="Helical" evidence="1">
    <location>
        <begin position="244"/>
        <end position="263"/>
    </location>
</feature>